<keyword evidence="2" id="KW-1185">Reference proteome</keyword>
<dbReference type="Proteomes" id="UP001177670">
    <property type="component" value="Unassembled WGS sequence"/>
</dbReference>
<dbReference type="CDD" id="cd11304">
    <property type="entry name" value="Cadherin_repeat"/>
    <property type="match status" value="1"/>
</dbReference>
<proteinExistence type="predicted"/>
<sequence length="63" mass="6929">MAPEFLKPWTRENPRYLIEMQEEQPTGAVVGAFTAVDADSNIAGYAIIPPSPYFNIDNITGSL</sequence>
<gene>
    <name evidence="1" type="ORF">K0M31_010286</name>
</gene>
<evidence type="ECO:0000313" key="2">
    <source>
        <dbReference type="Proteomes" id="UP001177670"/>
    </source>
</evidence>
<dbReference type="EMBL" id="JAHYIQ010000026">
    <property type="protein sequence ID" value="KAK1121483.1"/>
    <property type="molecule type" value="Genomic_DNA"/>
</dbReference>
<dbReference type="AlphaFoldDB" id="A0AA40FMI5"/>
<dbReference type="GO" id="GO:0005509">
    <property type="term" value="F:calcium ion binding"/>
    <property type="evidence" value="ECO:0007669"/>
    <property type="project" value="InterPro"/>
</dbReference>
<dbReference type="GO" id="GO:0016020">
    <property type="term" value="C:membrane"/>
    <property type="evidence" value="ECO:0007669"/>
    <property type="project" value="InterPro"/>
</dbReference>
<evidence type="ECO:0000313" key="1">
    <source>
        <dbReference type="EMBL" id="KAK1121483.1"/>
    </source>
</evidence>
<name>A0AA40FMI5_9HYME</name>
<accession>A0AA40FMI5</accession>
<dbReference type="Gene3D" id="2.60.40.60">
    <property type="entry name" value="Cadherins"/>
    <property type="match status" value="1"/>
</dbReference>
<comment type="caution">
    <text evidence="1">The sequence shown here is derived from an EMBL/GenBank/DDBJ whole genome shotgun (WGS) entry which is preliminary data.</text>
</comment>
<dbReference type="InterPro" id="IPR015919">
    <property type="entry name" value="Cadherin-like_sf"/>
</dbReference>
<protein>
    <submittedName>
        <fullName evidence="1">Uncharacterized protein</fullName>
    </submittedName>
</protein>
<reference evidence="1" key="1">
    <citation type="submission" date="2021-10" db="EMBL/GenBank/DDBJ databases">
        <title>Melipona bicolor Genome sequencing and assembly.</title>
        <authorList>
            <person name="Araujo N.S."/>
            <person name="Arias M.C."/>
        </authorList>
    </citation>
    <scope>NUCLEOTIDE SEQUENCE</scope>
    <source>
        <strain evidence="1">USP_2M_L1-L4_2017</strain>
        <tissue evidence="1">Whole body</tissue>
    </source>
</reference>
<organism evidence="1 2">
    <name type="scientific">Melipona bicolor</name>
    <dbReference type="NCBI Taxonomy" id="60889"/>
    <lineage>
        <taxon>Eukaryota</taxon>
        <taxon>Metazoa</taxon>
        <taxon>Ecdysozoa</taxon>
        <taxon>Arthropoda</taxon>
        <taxon>Hexapoda</taxon>
        <taxon>Insecta</taxon>
        <taxon>Pterygota</taxon>
        <taxon>Neoptera</taxon>
        <taxon>Endopterygota</taxon>
        <taxon>Hymenoptera</taxon>
        <taxon>Apocrita</taxon>
        <taxon>Aculeata</taxon>
        <taxon>Apoidea</taxon>
        <taxon>Anthophila</taxon>
        <taxon>Apidae</taxon>
        <taxon>Melipona</taxon>
    </lineage>
</organism>
<dbReference type="SUPFAM" id="SSF49313">
    <property type="entry name" value="Cadherin-like"/>
    <property type="match status" value="1"/>
</dbReference>